<name>A0A4R0YR75_9GAMM</name>
<evidence type="ECO:0008006" key="4">
    <source>
        <dbReference type="Google" id="ProtNLM"/>
    </source>
</evidence>
<gene>
    <name evidence="2" type="ORF">EZM97_32775</name>
</gene>
<feature type="signal peptide" evidence="1">
    <location>
        <begin position="1"/>
        <end position="29"/>
    </location>
</feature>
<proteinExistence type="predicted"/>
<dbReference type="EMBL" id="SJTG01000005">
    <property type="protein sequence ID" value="TCI07361.1"/>
    <property type="molecule type" value="Genomic_DNA"/>
</dbReference>
<dbReference type="AlphaFoldDB" id="A0A4R0YR75"/>
<accession>A0A4R0YR75</accession>
<evidence type="ECO:0000313" key="2">
    <source>
        <dbReference type="EMBL" id="TCI07361.1"/>
    </source>
</evidence>
<comment type="caution">
    <text evidence="2">The sequence shown here is derived from an EMBL/GenBank/DDBJ whole genome shotgun (WGS) entry which is preliminary data.</text>
</comment>
<organism evidence="2 3">
    <name type="scientific">Dyella soli</name>
    <dbReference type="NCBI Taxonomy" id="522319"/>
    <lineage>
        <taxon>Bacteria</taxon>
        <taxon>Pseudomonadati</taxon>
        <taxon>Pseudomonadota</taxon>
        <taxon>Gammaproteobacteria</taxon>
        <taxon>Lysobacterales</taxon>
        <taxon>Rhodanobacteraceae</taxon>
        <taxon>Dyella</taxon>
    </lineage>
</organism>
<protein>
    <recommendedName>
        <fullName evidence="4">Secreted protein</fullName>
    </recommendedName>
</protein>
<evidence type="ECO:0000313" key="3">
    <source>
        <dbReference type="Proteomes" id="UP000291822"/>
    </source>
</evidence>
<dbReference type="Proteomes" id="UP000291822">
    <property type="component" value="Unassembled WGS sequence"/>
</dbReference>
<keyword evidence="3" id="KW-1185">Reference proteome</keyword>
<evidence type="ECO:0000256" key="1">
    <source>
        <dbReference type="SAM" id="SignalP"/>
    </source>
</evidence>
<keyword evidence="1" id="KW-0732">Signal</keyword>
<sequence>MKLRKVGLLSIACTAMLMSGLLSPNEAHAQPSLTQDDYAAMVTAILQKETAPDSGAWTIFVGVEDADANAMIPRLKVLYQDPTLLKAMGKDWGNGAQGCHIDKATGTGATGIFVSAPEWQNLDQVAFTVTFAACAIGTHINTYVFDHRRGTWVLRPVASGPMS</sequence>
<reference evidence="2 3" key="1">
    <citation type="submission" date="2019-02" db="EMBL/GenBank/DDBJ databases">
        <title>Dyella amyloliquefaciens sp. nov., isolated from forest soil.</title>
        <authorList>
            <person name="Gao Z.-H."/>
            <person name="Qiu L.-H."/>
        </authorList>
    </citation>
    <scope>NUCLEOTIDE SEQUENCE [LARGE SCALE GENOMIC DNA]</scope>
    <source>
        <strain evidence="2 3">KACC 12747</strain>
    </source>
</reference>
<feature type="chain" id="PRO_5020381214" description="Secreted protein" evidence="1">
    <location>
        <begin position="30"/>
        <end position="163"/>
    </location>
</feature>
<dbReference type="RefSeq" id="WP_131412701.1">
    <property type="nucleotide sequence ID" value="NZ_SJTG01000005.1"/>
</dbReference>